<dbReference type="Gene3D" id="1.10.10.10">
    <property type="entry name" value="Winged helix-like DNA-binding domain superfamily/Winged helix DNA-binding domain"/>
    <property type="match status" value="1"/>
</dbReference>
<name>A0A1D9GA21_MOOP1</name>
<dbReference type="Proteomes" id="UP000176944">
    <property type="component" value="Chromosome"/>
</dbReference>
<protein>
    <submittedName>
        <fullName evidence="1">DUF433 domain-containing protein</fullName>
    </submittedName>
</protein>
<dbReference type="SUPFAM" id="SSF46689">
    <property type="entry name" value="Homeodomain-like"/>
    <property type="match status" value="1"/>
</dbReference>
<dbReference type="InterPro" id="IPR009057">
    <property type="entry name" value="Homeodomain-like_sf"/>
</dbReference>
<reference evidence="2" key="1">
    <citation type="submission" date="2016-10" db="EMBL/GenBank/DDBJ databases">
        <title>Comparative genomics uncovers the prolific and rare metabolic potential of the cyanobacterial genus Moorea.</title>
        <authorList>
            <person name="Leao T."/>
            <person name="Castelao G."/>
            <person name="Korobeynikov A."/>
            <person name="Monroe E.A."/>
            <person name="Podell S."/>
            <person name="Glukhov E."/>
            <person name="Allen E."/>
            <person name="Gerwick W.H."/>
            <person name="Gerwick L."/>
        </authorList>
    </citation>
    <scope>NUCLEOTIDE SEQUENCE [LARGE SCALE GENOMIC DNA]</scope>
    <source>
        <strain evidence="2">JHB</strain>
    </source>
</reference>
<dbReference type="InterPro" id="IPR036388">
    <property type="entry name" value="WH-like_DNA-bd_sf"/>
</dbReference>
<sequence>MTPVSDHQNCEAAIIRTERGLTIAGTRITIYDIMGHLEAGWTPKLMGNWLSITDEQLDAALSYIDTHRREVEAEYQTVLKIAQEIRDYWEEKNRERFEQIAKKPPLPGQEAVRAKLKAWKIKRGLA</sequence>
<evidence type="ECO:0000313" key="2">
    <source>
        <dbReference type="Proteomes" id="UP000176944"/>
    </source>
</evidence>
<accession>A0A1D9GA21</accession>
<proteinExistence type="predicted"/>
<dbReference type="AlphaFoldDB" id="A0A1D9GA21"/>
<dbReference type="EMBL" id="CP017708">
    <property type="protein sequence ID" value="AOY84488.1"/>
    <property type="molecule type" value="Genomic_DNA"/>
</dbReference>
<gene>
    <name evidence="1" type="ORF">BJP36_03425</name>
</gene>
<evidence type="ECO:0000313" key="1">
    <source>
        <dbReference type="EMBL" id="AOY84488.1"/>
    </source>
</evidence>
<organism evidence="1 2">
    <name type="scientific">Moorena producens (strain JHB)</name>
    <dbReference type="NCBI Taxonomy" id="1454205"/>
    <lineage>
        <taxon>Bacteria</taxon>
        <taxon>Bacillati</taxon>
        <taxon>Cyanobacteriota</taxon>
        <taxon>Cyanophyceae</taxon>
        <taxon>Coleofasciculales</taxon>
        <taxon>Coleofasciculaceae</taxon>
        <taxon>Moorena</taxon>
    </lineage>
</organism>
<dbReference type="Pfam" id="PF04255">
    <property type="entry name" value="DUF433"/>
    <property type="match status" value="1"/>
</dbReference>
<dbReference type="InterPro" id="IPR007367">
    <property type="entry name" value="DUF433"/>
</dbReference>